<sequence>MHLEILPTISTTCIVISALLVAVGWYQISKRQVQAHKKTMFWAAVFALSFFVIYASRTVFVGNTSFGGPDEYKIYYHGFLFFHIFLATVGAVFGIVNLWTGYKNQLSKHRKIGPITSVIWFLSASTGTVVYALLYVVYKGGETTSVIKAVLGF</sequence>
<dbReference type="PANTHER" id="PTHR37692">
    <property type="entry name" value="HYPOTHETICAL MEMBRANE SPANNING PROTEIN"/>
    <property type="match status" value="1"/>
</dbReference>
<protein>
    <submittedName>
        <fullName evidence="2">DUF420 domain-containing protein</fullName>
    </submittedName>
</protein>
<dbReference type="EMBL" id="JANCLT010000010">
    <property type="protein sequence ID" value="MCP8970275.1"/>
    <property type="molecule type" value="Genomic_DNA"/>
</dbReference>
<feature type="transmembrane region" description="Helical" evidence="1">
    <location>
        <begin position="40"/>
        <end position="60"/>
    </location>
</feature>
<name>A0AA41XC97_9BACI</name>
<reference evidence="2" key="1">
    <citation type="submission" date="2022-07" db="EMBL/GenBank/DDBJ databases">
        <authorList>
            <person name="Li W.-J."/>
            <person name="Deng Q.-Q."/>
        </authorList>
    </citation>
    <scope>NUCLEOTIDE SEQUENCE</scope>
    <source>
        <strain evidence="2">SYSU M60031</strain>
    </source>
</reference>
<dbReference type="RefSeq" id="WP_254760191.1">
    <property type="nucleotide sequence ID" value="NZ_JANCLT010000010.1"/>
</dbReference>
<evidence type="ECO:0000313" key="2">
    <source>
        <dbReference type="EMBL" id="MCP8970275.1"/>
    </source>
</evidence>
<organism evidence="2 3">
    <name type="scientific">Ectobacillus ponti</name>
    <dbReference type="NCBI Taxonomy" id="2961894"/>
    <lineage>
        <taxon>Bacteria</taxon>
        <taxon>Bacillati</taxon>
        <taxon>Bacillota</taxon>
        <taxon>Bacilli</taxon>
        <taxon>Bacillales</taxon>
        <taxon>Bacillaceae</taxon>
        <taxon>Ectobacillus</taxon>
    </lineage>
</organism>
<dbReference type="PANTHER" id="PTHR37692:SF1">
    <property type="entry name" value="DUF420 DOMAIN-CONTAINING PROTEIN"/>
    <property type="match status" value="1"/>
</dbReference>
<keyword evidence="1" id="KW-0812">Transmembrane</keyword>
<keyword evidence="3" id="KW-1185">Reference proteome</keyword>
<accession>A0AA41XC97</accession>
<feature type="transmembrane region" description="Helical" evidence="1">
    <location>
        <begin position="80"/>
        <end position="100"/>
    </location>
</feature>
<evidence type="ECO:0000313" key="3">
    <source>
        <dbReference type="Proteomes" id="UP001156102"/>
    </source>
</evidence>
<feature type="transmembrane region" description="Helical" evidence="1">
    <location>
        <begin position="112"/>
        <end position="138"/>
    </location>
</feature>
<feature type="transmembrane region" description="Helical" evidence="1">
    <location>
        <begin position="6"/>
        <end position="28"/>
    </location>
</feature>
<proteinExistence type="predicted"/>
<dbReference type="AlphaFoldDB" id="A0AA41XC97"/>
<keyword evidence="1" id="KW-1133">Transmembrane helix</keyword>
<dbReference type="InterPro" id="IPR007352">
    <property type="entry name" value="DUF420"/>
</dbReference>
<gene>
    <name evidence="2" type="ORF">NK662_17270</name>
</gene>
<dbReference type="Proteomes" id="UP001156102">
    <property type="component" value="Unassembled WGS sequence"/>
</dbReference>
<evidence type="ECO:0000256" key="1">
    <source>
        <dbReference type="SAM" id="Phobius"/>
    </source>
</evidence>
<dbReference type="Pfam" id="PF04238">
    <property type="entry name" value="DUF420"/>
    <property type="match status" value="1"/>
</dbReference>
<keyword evidence="1" id="KW-0472">Membrane</keyword>
<comment type="caution">
    <text evidence="2">The sequence shown here is derived from an EMBL/GenBank/DDBJ whole genome shotgun (WGS) entry which is preliminary data.</text>
</comment>